<reference evidence="2" key="2">
    <citation type="submission" date="2015-07" db="EMBL/GenBank/DDBJ databases">
        <title>Plasmids, circular viruses and viroids from rat gut.</title>
        <authorList>
            <person name="Jorgensen T.J."/>
            <person name="Hansen M.A."/>
            <person name="Xu Z."/>
            <person name="Tabak M.A."/>
            <person name="Sorensen S.J."/>
            <person name="Hansen L.H."/>
        </authorList>
    </citation>
    <scope>NUCLEOTIDE SEQUENCE</scope>
    <source>
        <strain evidence="2">RGFK1131</strain>
    </source>
</reference>
<sequence>MSSKRKVSRGRPGSRLTAGGGVKFPGQVAGQFAGLDDDDVDDWDDDRRGPVRPGPGPGAARRLQKKPDQAAAVGRVVDGVAQLDAARDKLRDAVLAARGCGVSWAVLGTSLGITAEGARTRYGRDLGGE</sequence>
<feature type="compositionally biased region" description="Acidic residues" evidence="1">
    <location>
        <begin position="35"/>
        <end position="44"/>
    </location>
</feature>
<dbReference type="EMBL" id="LN853711">
    <property type="protein sequence ID" value="CRY96539.1"/>
    <property type="molecule type" value="Genomic_DNA"/>
</dbReference>
<protein>
    <submittedName>
        <fullName evidence="2">Uncharacterized protein</fullName>
    </submittedName>
</protein>
<dbReference type="AlphaFoldDB" id="A0A0H5Q562"/>
<accession>A0A0H5Q562</accession>
<name>A0A0H5Q562_9ZZZZ</name>
<feature type="region of interest" description="Disordered" evidence="1">
    <location>
        <begin position="1"/>
        <end position="70"/>
    </location>
</feature>
<proteinExistence type="predicted"/>
<reference evidence="2" key="1">
    <citation type="submission" date="2015-06" db="EMBL/GenBank/DDBJ databases">
        <authorList>
            <person name="Joergensen T."/>
        </authorList>
    </citation>
    <scope>NUCLEOTIDE SEQUENCE</scope>
    <source>
        <strain evidence="2">RGFK1131</strain>
    </source>
</reference>
<evidence type="ECO:0000256" key="1">
    <source>
        <dbReference type="SAM" id="MobiDB-lite"/>
    </source>
</evidence>
<evidence type="ECO:0000313" key="2">
    <source>
        <dbReference type="EMBL" id="CRY96539.1"/>
    </source>
</evidence>
<organism evidence="2">
    <name type="scientific">uncultured prokaryote</name>
    <dbReference type="NCBI Taxonomy" id="198431"/>
    <lineage>
        <taxon>unclassified sequences</taxon>
        <taxon>environmental samples</taxon>
    </lineage>
</organism>